<comment type="caution">
    <text evidence="1">The sequence shown here is derived from an EMBL/GenBank/DDBJ whole genome shotgun (WGS) entry which is preliminary data.</text>
</comment>
<accession>A0A7J3M1Z2</accession>
<dbReference type="EMBL" id="DSYZ01000080">
    <property type="protein sequence ID" value="HGT82809.1"/>
    <property type="molecule type" value="Genomic_DNA"/>
</dbReference>
<name>A0A7J3M1Z2_ARCFL</name>
<evidence type="ECO:0000313" key="1">
    <source>
        <dbReference type="EMBL" id="HGT82809.1"/>
    </source>
</evidence>
<dbReference type="AlphaFoldDB" id="A0A7J3M1Z2"/>
<reference evidence="1" key="1">
    <citation type="journal article" date="2020" name="mSystems">
        <title>Genome- and Community-Level Interaction Insights into Carbon Utilization and Element Cycling Functions of Hydrothermarchaeota in Hydrothermal Sediment.</title>
        <authorList>
            <person name="Zhou Z."/>
            <person name="Liu Y."/>
            <person name="Xu W."/>
            <person name="Pan J."/>
            <person name="Luo Z.H."/>
            <person name="Li M."/>
        </authorList>
    </citation>
    <scope>NUCLEOTIDE SEQUENCE [LARGE SCALE GENOMIC DNA]</scope>
    <source>
        <strain evidence="1">SpSt-587</strain>
    </source>
</reference>
<proteinExistence type="predicted"/>
<protein>
    <submittedName>
        <fullName evidence="1">Uncharacterized protein</fullName>
    </submittedName>
</protein>
<sequence>MELVAFVIVAAFLILSFIIQNMTQEKEIAAFMAIQLAKNGYRFPCRFVKEFYGYTLSDYQRARVREIVTCEVDCVDCLADLQPKVEANNIFPA</sequence>
<gene>
    <name evidence="1" type="ORF">ENT52_03685</name>
</gene>
<organism evidence="1">
    <name type="scientific">Archaeoglobus fulgidus</name>
    <dbReference type="NCBI Taxonomy" id="2234"/>
    <lineage>
        <taxon>Archaea</taxon>
        <taxon>Methanobacteriati</taxon>
        <taxon>Methanobacteriota</taxon>
        <taxon>Archaeoglobi</taxon>
        <taxon>Archaeoglobales</taxon>
        <taxon>Archaeoglobaceae</taxon>
        <taxon>Archaeoglobus</taxon>
    </lineage>
</organism>